<evidence type="ECO:0000313" key="2">
    <source>
        <dbReference type="Proteomes" id="UP000526125"/>
    </source>
</evidence>
<name>A0A7Y6EYD4_9BACL</name>
<dbReference type="Proteomes" id="UP000526125">
    <property type="component" value="Unassembled WGS sequence"/>
</dbReference>
<dbReference type="AlphaFoldDB" id="A0A7Y6EYD4"/>
<protein>
    <recommendedName>
        <fullName evidence="3">Phospholipase C/D domain-containing protein</fullName>
    </recommendedName>
</protein>
<evidence type="ECO:0008006" key="3">
    <source>
        <dbReference type="Google" id="ProtNLM"/>
    </source>
</evidence>
<dbReference type="EMBL" id="JABMCB010000206">
    <property type="protein sequence ID" value="NUU79826.1"/>
    <property type="molecule type" value="Genomic_DNA"/>
</dbReference>
<accession>A0A7Y6EYD4</accession>
<organism evidence="1 2">
    <name type="scientific">Paenibacillus xylanilyticus</name>
    <dbReference type="NCBI Taxonomy" id="248903"/>
    <lineage>
        <taxon>Bacteria</taxon>
        <taxon>Bacillati</taxon>
        <taxon>Bacillota</taxon>
        <taxon>Bacilli</taxon>
        <taxon>Bacillales</taxon>
        <taxon>Paenibacillaceae</taxon>
        <taxon>Paenibacillus</taxon>
    </lineage>
</organism>
<reference evidence="1 2" key="1">
    <citation type="submission" date="2020-05" db="EMBL/GenBank/DDBJ databases">
        <title>Genome Sequencing of Type Strains.</title>
        <authorList>
            <person name="Lemaire J.F."/>
            <person name="Inderbitzin P."/>
            <person name="Gregorio O.A."/>
            <person name="Collins S.B."/>
            <person name="Wespe N."/>
            <person name="Knight-Connoni V."/>
        </authorList>
    </citation>
    <scope>NUCLEOTIDE SEQUENCE [LARGE SCALE GENOMIC DNA]</scope>
    <source>
        <strain evidence="1 2">LMG 21957</strain>
    </source>
</reference>
<comment type="caution">
    <text evidence="1">The sequence shown here is derived from an EMBL/GenBank/DDBJ whole genome shotgun (WGS) entry which is preliminary data.</text>
</comment>
<gene>
    <name evidence="1" type="ORF">HP552_32065</name>
</gene>
<proteinExistence type="predicted"/>
<evidence type="ECO:0000313" key="1">
    <source>
        <dbReference type="EMBL" id="NUU79826.1"/>
    </source>
</evidence>
<dbReference type="RefSeq" id="WP_175399389.1">
    <property type="nucleotide sequence ID" value="NZ_JABMCB010000206.1"/>
</dbReference>
<keyword evidence="2" id="KW-1185">Reference proteome</keyword>
<sequence length="215" mass="24739">MPWPMVHFAIASEFISNPSPEFLLGSLAPDSIHVRSNVRSEKAKTHLMIEEGRFATDEELRAFVESNRLQAEHDPAFLQYLCGYIAHVYTDRVWTFNIYPAYEEHTDGRSIYTHDVTKLEFMILRNHSGAYDLLNKLGTGKAYDLGGLLELEVYQYREEKVDFLNNPAHEPLGDLRILSMEVLEGFIHATAKELKQLLAGWIDQIENRGEPLWKS</sequence>